<protein>
    <recommendedName>
        <fullName evidence="4">FLZ-type domain-containing protein</fullName>
    </recommendedName>
</protein>
<evidence type="ECO:0000313" key="6">
    <source>
        <dbReference type="Proteomes" id="UP001417504"/>
    </source>
</evidence>
<dbReference type="GO" id="GO:0046872">
    <property type="term" value="F:metal ion binding"/>
    <property type="evidence" value="ECO:0007669"/>
    <property type="project" value="UniProtKB-KW"/>
</dbReference>
<feature type="domain" description="FLZ-type" evidence="4">
    <location>
        <begin position="155"/>
        <end position="205"/>
    </location>
</feature>
<organism evidence="5 6">
    <name type="scientific">Stephania japonica</name>
    <dbReference type="NCBI Taxonomy" id="461633"/>
    <lineage>
        <taxon>Eukaryota</taxon>
        <taxon>Viridiplantae</taxon>
        <taxon>Streptophyta</taxon>
        <taxon>Embryophyta</taxon>
        <taxon>Tracheophyta</taxon>
        <taxon>Spermatophyta</taxon>
        <taxon>Magnoliopsida</taxon>
        <taxon>Ranunculales</taxon>
        <taxon>Menispermaceae</taxon>
        <taxon>Menispermoideae</taxon>
        <taxon>Cissampelideae</taxon>
        <taxon>Stephania</taxon>
    </lineage>
</organism>
<accession>A0AAP0EVH7</accession>
<dbReference type="Proteomes" id="UP001417504">
    <property type="component" value="Unassembled WGS sequence"/>
</dbReference>
<keyword evidence="6" id="KW-1185">Reference proteome</keyword>
<gene>
    <name evidence="5" type="ORF">Sjap_023089</name>
</gene>
<comment type="caution">
    <text evidence="5">The sequence shown here is derived from an EMBL/GenBank/DDBJ whole genome shotgun (WGS) entry which is preliminary data.</text>
</comment>
<dbReference type="PANTHER" id="PTHR47208:SF1">
    <property type="entry name" value="OS02G0174800 PROTEIN"/>
    <property type="match status" value="1"/>
</dbReference>
<evidence type="ECO:0000256" key="1">
    <source>
        <dbReference type="ARBA" id="ARBA00009374"/>
    </source>
</evidence>
<dbReference type="InterPro" id="IPR044604">
    <property type="entry name" value="FLZ12/13/14"/>
</dbReference>
<evidence type="ECO:0000259" key="4">
    <source>
        <dbReference type="PROSITE" id="PS51795"/>
    </source>
</evidence>
<keyword evidence="2" id="KW-0479">Metal-binding</keyword>
<dbReference type="PANTHER" id="PTHR47208">
    <property type="entry name" value="OS02G0174800 PROTEIN"/>
    <property type="match status" value="1"/>
</dbReference>
<sequence>MTVIMGICGKMRSSINFSIFPNFSKDEASPVSPNSMKPKKNFEGEFVGLGIVAAMNEIRDSDSTQSRPIPIVSSSKSVVSASFVGSDDCASESYTCVIYRIGNIGGTVKERERFDVVRYGSRGGGECERKCGVFFESPLKKRTEVLRKCEMSSSDFLSFCYLCRKKLHGLDIFMYSADFLFRRGDQAFCSAECRCKQILRDERKDSYGMTKKSLDCAASPCSAHTLFAAGVAAA</sequence>
<evidence type="ECO:0000256" key="2">
    <source>
        <dbReference type="ARBA" id="ARBA00022723"/>
    </source>
</evidence>
<comment type="similarity">
    <text evidence="1">Belongs to the FLZ family.</text>
</comment>
<dbReference type="InterPro" id="IPR007650">
    <property type="entry name" value="Zf-FLZ_dom"/>
</dbReference>
<dbReference type="EMBL" id="JBBNAE010000009">
    <property type="protein sequence ID" value="KAK9097592.1"/>
    <property type="molecule type" value="Genomic_DNA"/>
</dbReference>
<feature type="zinc finger region" description="FLZ-type" evidence="3">
    <location>
        <begin position="155"/>
        <end position="205"/>
    </location>
</feature>
<dbReference type="Pfam" id="PF04570">
    <property type="entry name" value="zf-FLZ"/>
    <property type="match status" value="1"/>
</dbReference>
<reference evidence="5 6" key="1">
    <citation type="submission" date="2024-01" db="EMBL/GenBank/DDBJ databases">
        <title>Genome assemblies of Stephania.</title>
        <authorList>
            <person name="Yang L."/>
        </authorList>
    </citation>
    <scope>NUCLEOTIDE SEQUENCE [LARGE SCALE GENOMIC DNA]</scope>
    <source>
        <strain evidence="5">QJT</strain>
        <tissue evidence="5">Leaf</tissue>
    </source>
</reference>
<proteinExistence type="inferred from homology"/>
<evidence type="ECO:0000256" key="3">
    <source>
        <dbReference type="PROSITE-ProRule" id="PRU01131"/>
    </source>
</evidence>
<evidence type="ECO:0000313" key="5">
    <source>
        <dbReference type="EMBL" id="KAK9097592.1"/>
    </source>
</evidence>
<dbReference type="AlphaFoldDB" id="A0AAP0EVH7"/>
<name>A0AAP0EVH7_9MAGN</name>
<dbReference type="PROSITE" id="PS51795">
    <property type="entry name" value="ZF_FLZ"/>
    <property type="match status" value="1"/>
</dbReference>